<accession>A0A420VTJ7</accession>
<organism evidence="2 3">
    <name type="scientific">Sphingobacterium puteale</name>
    <dbReference type="NCBI Taxonomy" id="2420510"/>
    <lineage>
        <taxon>Bacteria</taxon>
        <taxon>Pseudomonadati</taxon>
        <taxon>Bacteroidota</taxon>
        <taxon>Sphingobacteriia</taxon>
        <taxon>Sphingobacteriales</taxon>
        <taxon>Sphingobacteriaceae</taxon>
        <taxon>Sphingobacterium</taxon>
    </lineage>
</organism>
<dbReference type="OrthoDB" id="1093111at2"/>
<dbReference type="Gene3D" id="1.10.1740.10">
    <property type="match status" value="1"/>
</dbReference>
<name>A0A420VTJ7_9SPHI</name>
<protein>
    <recommendedName>
        <fullName evidence="1">RNA polymerase sigma-70 region 2 domain-containing protein</fullName>
    </recommendedName>
</protein>
<feature type="domain" description="RNA polymerase sigma-70 region 2" evidence="1">
    <location>
        <begin position="8"/>
        <end position="49"/>
    </location>
</feature>
<dbReference type="Proteomes" id="UP000282423">
    <property type="component" value="Unassembled WGS sequence"/>
</dbReference>
<evidence type="ECO:0000313" key="2">
    <source>
        <dbReference type="EMBL" id="RKO69698.1"/>
    </source>
</evidence>
<sequence>MVEIKHKLGDIVQEIFTNLWDRMDRLEIQHSYQTFLFASVRNLVISRILDGEGTIRFRKVGFEGEKLVQSLDAMIEYLKERER</sequence>
<dbReference type="GO" id="GO:0003700">
    <property type="term" value="F:DNA-binding transcription factor activity"/>
    <property type="evidence" value="ECO:0007669"/>
    <property type="project" value="InterPro"/>
</dbReference>
<dbReference type="SUPFAM" id="SSF88946">
    <property type="entry name" value="Sigma2 domain of RNA polymerase sigma factors"/>
    <property type="match status" value="1"/>
</dbReference>
<dbReference type="Pfam" id="PF04542">
    <property type="entry name" value="Sigma70_r2"/>
    <property type="match status" value="1"/>
</dbReference>
<evidence type="ECO:0000313" key="3">
    <source>
        <dbReference type="Proteomes" id="UP000282423"/>
    </source>
</evidence>
<comment type="caution">
    <text evidence="2">The sequence shown here is derived from an EMBL/GenBank/DDBJ whole genome shotgun (WGS) entry which is preliminary data.</text>
</comment>
<proteinExistence type="predicted"/>
<dbReference type="GO" id="GO:0006352">
    <property type="term" value="P:DNA-templated transcription initiation"/>
    <property type="evidence" value="ECO:0007669"/>
    <property type="project" value="InterPro"/>
</dbReference>
<gene>
    <name evidence="2" type="ORF">D7322_20745</name>
</gene>
<dbReference type="InterPro" id="IPR007627">
    <property type="entry name" value="RNA_pol_sigma70_r2"/>
</dbReference>
<dbReference type="RefSeq" id="WP_121126146.1">
    <property type="nucleotide sequence ID" value="NZ_CP158959.1"/>
</dbReference>
<keyword evidence="3" id="KW-1185">Reference proteome</keyword>
<dbReference type="EMBL" id="RBWS01000017">
    <property type="protein sequence ID" value="RKO69698.1"/>
    <property type="molecule type" value="Genomic_DNA"/>
</dbReference>
<dbReference type="AlphaFoldDB" id="A0A420VTJ7"/>
<dbReference type="InterPro" id="IPR013325">
    <property type="entry name" value="RNA_pol_sigma_r2"/>
</dbReference>
<reference evidence="2 3" key="1">
    <citation type="submission" date="2018-10" db="EMBL/GenBank/DDBJ databases">
        <title>Sphingobacterium sp. M05W1-28.</title>
        <authorList>
            <person name="Cai H."/>
        </authorList>
    </citation>
    <scope>NUCLEOTIDE SEQUENCE [LARGE SCALE GENOMIC DNA]</scope>
    <source>
        <strain evidence="2 3">M05W1-28</strain>
    </source>
</reference>
<evidence type="ECO:0000259" key="1">
    <source>
        <dbReference type="Pfam" id="PF04542"/>
    </source>
</evidence>